<accession>A0A345NIT1</accession>
<comment type="similarity">
    <text evidence="7">Belongs to the binding-protein-dependent transport system permease family.</text>
</comment>
<feature type="transmembrane region" description="Helical" evidence="7">
    <location>
        <begin position="232"/>
        <end position="251"/>
    </location>
</feature>
<dbReference type="CDD" id="cd06261">
    <property type="entry name" value="TM_PBP2"/>
    <property type="match status" value="1"/>
</dbReference>
<feature type="transmembrane region" description="Helical" evidence="7">
    <location>
        <begin position="206"/>
        <end position="226"/>
    </location>
</feature>
<keyword evidence="5 7" id="KW-1133">Transmembrane helix</keyword>
<feature type="transmembrane region" description="Helical" evidence="7">
    <location>
        <begin position="158"/>
        <end position="177"/>
    </location>
</feature>
<dbReference type="InterPro" id="IPR000515">
    <property type="entry name" value="MetI-like"/>
</dbReference>
<feature type="domain" description="ABC transmembrane type-1" evidence="9">
    <location>
        <begin position="90"/>
        <end position="280"/>
    </location>
</feature>
<evidence type="ECO:0000256" key="8">
    <source>
        <dbReference type="SAM" id="MobiDB-lite"/>
    </source>
</evidence>
<dbReference type="GO" id="GO:0005886">
    <property type="term" value="C:plasma membrane"/>
    <property type="evidence" value="ECO:0007669"/>
    <property type="project" value="UniProtKB-SubCell"/>
</dbReference>
<dbReference type="SUPFAM" id="SSF161098">
    <property type="entry name" value="MetI-like"/>
    <property type="match status" value="1"/>
</dbReference>
<keyword evidence="2 7" id="KW-0813">Transport</keyword>
<keyword evidence="4 7" id="KW-0812">Transmembrane</keyword>
<reference evidence="10 11" key="1">
    <citation type="submission" date="2018-07" db="EMBL/GenBank/DDBJ databases">
        <title>Complete genome sequencing of Ornithinimicrobium sp. AMA3305.</title>
        <authorList>
            <person name="Bae J.-W."/>
        </authorList>
    </citation>
    <scope>NUCLEOTIDE SEQUENCE [LARGE SCALE GENOMIC DNA]</scope>
    <source>
        <strain evidence="10 11">AMA3305</strain>
    </source>
</reference>
<evidence type="ECO:0000259" key="9">
    <source>
        <dbReference type="PROSITE" id="PS50928"/>
    </source>
</evidence>
<evidence type="ECO:0000313" key="10">
    <source>
        <dbReference type="EMBL" id="AXH94939.1"/>
    </source>
</evidence>
<evidence type="ECO:0000256" key="7">
    <source>
        <dbReference type="RuleBase" id="RU363032"/>
    </source>
</evidence>
<protein>
    <submittedName>
        <fullName evidence="10">Carbohydrate ABC transporter permease</fullName>
    </submittedName>
</protein>
<evidence type="ECO:0000256" key="3">
    <source>
        <dbReference type="ARBA" id="ARBA00022475"/>
    </source>
</evidence>
<dbReference type="Gene3D" id="1.10.3720.10">
    <property type="entry name" value="MetI-like"/>
    <property type="match status" value="1"/>
</dbReference>
<feature type="transmembrane region" description="Helical" evidence="7">
    <location>
        <begin position="258"/>
        <end position="280"/>
    </location>
</feature>
<feature type="transmembrane region" description="Helical" evidence="7">
    <location>
        <begin position="94"/>
        <end position="115"/>
    </location>
</feature>
<dbReference type="PANTHER" id="PTHR32243:SF52">
    <property type="entry name" value="ABC TRANSPORTER PERMEASE PROTEIN"/>
    <property type="match status" value="1"/>
</dbReference>
<keyword evidence="11" id="KW-1185">Reference proteome</keyword>
<dbReference type="AlphaFoldDB" id="A0A345NIT1"/>
<keyword evidence="6 7" id="KW-0472">Membrane</keyword>
<dbReference type="InterPro" id="IPR050901">
    <property type="entry name" value="BP-dep_ABC_trans_perm"/>
</dbReference>
<dbReference type="InterPro" id="IPR035906">
    <property type="entry name" value="MetI-like_sf"/>
</dbReference>
<dbReference type="PROSITE" id="PS50928">
    <property type="entry name" value="ABC_TM1"/>
    <property type="match status" value="1"/>
</dbReference>
<dbReference type="RefSeq" id="WP_114926707.1">
    <property type="nucleotide sequence ID" value="NZ_CP031229.1"/>
</dbReference>
<dbReference type="PANTHER" id="PTHR32243">
    <property type="entry name" value="MALTOSE TRANSPORT SYSTEM PERMEASE-RELATED"/>
    <property type="match status" value="1"/>
</dbReference>
<evidence type="ECO:0000256" key="2">
    <source>
        <dbReference type="ARBA" id="ARBA00022448"/>
    </source>
</evidence>
<organism evidence="10 11">
    <name type="scientific">Ornithinimicrobium avium</name>
    <dbReference type="NCBI Taxonomy" id="2283195"/>
    <lineage>
        <taxon>Bacteria</taxon>
        <taxon>Bacillati</taxon>
        <taxon>Actinomycetota</taxon>
        <taxon>Actinomycetes</taxon>
        <taxon>Micrococcales</taxon>
        <taxon>Ornithinimicrobiaceae</taxon>
        <taxon>Ornithinimicrobium</taxon>
    </lineage>
</organism>
<feature type="transmembrane region" description="Helical" evidence="7">
    <location>
        <begin position="127"/>
        <end position="146"/>
    </location>
</feature>
<evidence type="ECO:0000256" key="6">
    <source>
        <dbReference type="ARBA" id="ARBA00023136"/>
    </source>
</evidence>
<name>A0A345NIT1_9MICO</name>
<dbReference type="KEGG" id="orn:DV701_00985"/>
<feature type="transmembrane region" description="Helical" evidence="7">
    <location>
        <begin position="31"/>
        <end position="53"/>
    </location>
</feature>
<dbReference type="OrthoDB" id="9794684at2"/>
<dbReference type="EMBL" id="CP031229">
    <property type="protein sequence ID" value="AXH94939.1"/>
    <property type="molecule type" value="Genomic_DNA"/>
</dbReference>
<evidence type="ECO:0000256" key="1">
    <source>
        <dbReference type="ARBA" id="ARBA00004651"/>
    </source>
</evidence>
<gene>
    <name evidence="10" type="ORF">DV701_00985</name>
</gene>
<dbReference type="Proteomes" id="UP000253790">
    <property type="component" value="Chromosome"/>
</dbReference>
<feature type="compositionally biased region" description="Polar residues" evidence="8">
    <location>
        <begin position="1"/>
        <end position="14"/>
    </location>
</feature>
<proteinExistence type="inferred from homology"/>
<sequence length="294" mass="31704">MSTTSATTEDTQSLAAPGRAYDKPRKPRGGLVLSILAWVVGIMFAFPVFWMLLISFRSEPDAATNPPQLLAPFSLEGYRTFFAADPWPPLLNSLTASVLSTVLVLLLAFPAAYALSIRPVRKWTDVMFFLLSTKMLPIVAAILPLYLFAKTTGLLDNIFLLTILYTSMNMPIAVWMLQSFLAEVPVEMLEAAQIDGADLITTLRKVVAPVVMPGIAAVALICFIFSWNELLLARVLTGPVAGTAPVFLMGFITSQGLFLAKVCAASFVVSLPVLIAGFAAQDKLVQGLSMGAVK</sequence>
<dbReference type="Pfam" id="PF00528">
    <property type="entry name" value="BPD_transp_1"/>
    <property type="match status" value="1"/>
</dbReference>
<dbReference type="GO" id="GO:0055085">
    <property type="term" value="P:transmembrane transport"/>
    <property type="evidence" value="ECO:0007669"/>
    <property type="project" value="InterPro"/>
</dbReference>
<evidence type="ECO:0000313" key="11">
    <source>
        <dbReference type="Proteomes" id="UP000253790"/>
    </source>
</evidence>
<feature type="region of interest" description="Disordered" evidence="8">
    <location>
        <begin position="1"/>
        <end position="21"/>
    </location>
</feature>
<evidence type="ECO:0000256" key="4">
    <source>
        <dbReference type="ARBA" id="ARBA00022692"/>
    </source>
</evidence>
<evidence type="ECO:0000256" key="5">
    <source>
        <dbReference type="ARBA" id="ARBA00022989"/>
    </source>
</evidence>
<keyword evidence="3" id="KW-1003">Cell membrane</keyword>
<comment type="subcellular location">
    <subcellularLocation>
        <location evidence="1 7">Cell membrane</location>
        <topology evidence="1 7">Multi-pass membrane protein</topology>
    </subcellularLocation>
</comment>